<evidence type="ECO:0000313" key="5">
    <source>
        <dbReference type="Proteomes" id="UP000597138"/>
    </source>
</evidence>
<keyword evidence="5" id="KW-1185">Reference proteome</keyword>
<evidence type="ECO:0000313" key="4">
    <source>
        <dbReference type="Proteomes" id="UP000027439"/>
    </source>
</evidence>
<evidence type="ECO:0000313" key="2">
    <source>
        <dbReference type="EMBL" id="GGD81428.1"/>
    </source>
</evidence>
<dbReference type="Proteomes" id="UP000597138">
    <property type="component" value="Unassembled WGS sequence"/>
</dbReference>
<dbReference type="EMBL" id="BMEG01000006">
    <property type="protein sequence ID" value="GGD81428.1"/>
    <property type="molecule type" value="Genomic_DNA"/>
</dbReference>
<dbReference type="EMBL" id="JFHE01000012">
    <property type="protein sequence ID" value="KDR34624.1"/>
    <property type="molecule type" value="Genomic_DNA"/>
</dbReference>
<dbReference type="InterPro" id="IPR001296">
    <property type="entry name" value="Glyco_trans_1"/>
</dbReference>
<dbReference type="Gene3D" id="3.40.50.2000">
    <property type="entry name" value="Glycogen Phosphorylase B"/>
    <property type="match status" value="1"/>
</dbReference>
<keyword evidence="3" id="KW-0808">Transferase</keyword>
<dbReference type="RefSeq" id="WP_035965476.1">
    <property type="nucleotide sequence ID" value="NZ_BMEG01000006.1"/>
</dbReference>
<reference evidence="2" key="4">
    <citation type="submission" date="2024-05" db="EMBL/GenBank/DDBJ databases">
        <authorList>
            <person name="Sun Q."/>
            <person name="Zhou Y."/>
        </authorList>
    </citation>
    <scope>NUCLEOTIDE SEQUENCE</scope>
    <source>
        <strain evidence="2">CGMCC 1.11013</strain>
    </source>
</reference>
<proteinExistence type="predicted"/>
<reference evidence="3 4" key="2">
    <citation type="submission" date="2014-03" db="EMBL/GenBank/DDBJ databases">
        <title>Draft Genome Sequences of Four Burkholderia Strains.</title>
        <authorList>
            <person name="Liu X.Y."/>
            <person name="Li C.X."/>
            <person name="Xu J.H."/>
        </authorList>
    </citation>
    <scope>NUCLEOTIDE SEQUENCE [LARGE SCALE GENOMIC DNA]</scope>
    <source>
        <strain evidence="3 4">R27</strain>
    </source>
</reference>
<dbReference type="SUPFAM" id="SSF53756">
    <property type="entry name" value="UDP-Glycosyltransferase/glycogen phosphorylase"/>
    <property type="match status" value="1"/>
</dbReference>
<gene>
    <name evidence="3" type="ORF">BG57_05085</name>
    <name evidence="2" type="ORF">GCM10010985_39910</name>
</gene>
<protein>
    <submittedName>
        <fullName evidence="3">FkbM family methyltransferase</fullName>
    </submittedName>
</protein>
<dbReference type="STRING" id="1071679.BG57_05085"/>
<dbReference type="eggNOG" id="COG0438">
    <property type="taxonomic scope" value="Bacteria"/>
</dbReference>
<dbReference type="GO" id="GO:0032259">
    <property type="term" value="P:methylation"/>
    <property type="evidence" value="ECO:0007669"/>
    <property type="project" value="UniProtKB-KW"/>
</dbReference>
<name>A0A069P409_9BURK</name>
<feature type="domain" description="Glycosyl transferase family 1" evidence="1">
    <location>
        <begin position="112"/>
        <end position="243"/>
    </location>
</feature>
<dbReference type="GO" id="GO:0008168">
    <property type="term" value="F:methyltransferase activity"/>
    <property type="evidence" value="ECO:0007669"/>
    <property type="project" value="UniProtKB-KW"/>
</dbReference>
<reference evidence="5" key="3">
    <citation type="journal article" date="2019" name="Int. J. Syst. Evol. Microbiol.">
        <title>The Global Catalogue of Microorganisms (GCM) 10K type strain sequencing project: providing services to taxonomists for standard genome sequencing and annotation.</title>
        <authorList>
            <consortium name="The Broad Institute Genomics Platform"/>
            <consortium name="The Broad Institute Genome Sequencing Center for Infectious Disease"/>
            <person name="Wu L."/>
            <person name="Ma J."/>
        </authorList>
    </citation>
    <scope>NUCLEOTIDE SEQUENCE [LARGE SCALE GENOMIC DNA]</scope>
    <source>
        <strain evidence="5">CGMCC 1.11013</strain>
    </source>
</reference>
<evidence type="ECO:0000313" key="3">
    <source>
        <dbReference type="EMBL" id="KDR34624.1"/>
    </source>
</evidence>
<dbReference type="GO" id="GO:0016757">
    <property type="term" value="F:glycosyltransferase activity"/>
    <property type="evidence" value="ECO:0007669"/>
    <property type="project" value="InterPro"/>
</dbReference>
<dbReference type="AlphaFoldDB" id="A0A069P409"/>
<reference evidence="2" key="1">
    <citation type="journal article" date="2014" name="Int. J. Syst. Evol. Microbiol.">
        <title>Complete genome of a new Firmicutes species belonging to the dominant human colonic microbiota ('Ruminococcus bicirculans') reveals two chromosomes and a selective capacity to utilize plant glucans.</title>
        <authorList>
            <consortium name="NISC Comparative Sequencing Program"/>
            <person name="Wegmann U."/>
            <person name="Louis P."/>
            <person name="Goesmann A."/>
            <person name="Henrissat B."/>
            <person name="Duncan S.H."/>
            <person name="Flint H.J."/>
        </authorList>
    </citation>
    <scope>NUCLEOTIDE SEQUENCE</scope>
    <source>
        <strain evidence="2">CGMCC 1.11013</strain>
    </source>
</reference>
<organism evidence="3 4">
    <name type="scientific">Caballeronia grimmiae</name>
    <dbReference type="NCBI Taxonomy" id="1071679"/>
    <lineage>
        <taxon>Bacteria</taxon>
        <taxon>Pseudomonadati</taxon>
        <taxon>Pseudomonadota</taxon>
        <taxon>Betaproteobacteria</taxon>
        <taxon>Burkholderiales</taxon>
        <taxon>Burkholderiaceae</taxon>
        <taxon>Caballeronia</taxon>
    </lineage>
</organism>
<dbReference type="Pfam" id="PF00534">
    <property type="entry name" value="Glycos_transf_1"/>
    <property type="match status" value="1"/>
</dbReference>
<dbReference type="Proteomes" id="UP000027439">
    <property type="component" value="Unassembled WGS sequence"/>
</dbReference>
<dbReference type="OrthoDB" id="146908at2"/>
<dbReference type="CDD" id="cd03801">
    <property type="entry name" value="GT4_PimA-like"/>
    <property type="match status" value="1"/>
</dbReference>
<accession>A0A069P409</accession>
<dbReference type="PANTHER" id="PTHR12526">
    <property type="entry name" value="GLYCOSYLTRANSFERASE"/>
    <property type="match status" value="1"/>
</dbReference>
<keyword evidence="3" id="KW-0489">Methyltransferase</keyword>
<comment type="caution">
    <text evidence="3">The sequence shown here is derived from an EMBL/GenBank/DDBJ whole genome shotgun (WGS) entry which is preliminary data.</text>
</comment>
<sequence length="310" mass="35580">MEVNEVSRNANGGTELMLRRLHRTLDAGLLANFQIIPSRIREIDPHRKTVLWLHDMPDDETVALRDANYRKQFAKIVMVSDWQMQIFHIYHDLPYSECVVIRNGIEPLPALPKPDPNEIVNLIYHTTPQRGLELLVPAFERVLAKHGRLHLHVYSSFAAYGRPELDAPYSRVFEHCRQHPNITYHGFQPYDVVRRALQQSHVFAYPSIWPETSCLAAIEAMSAGNFVVAPNYGGLLDTCNRWALAYQWTENPADHVAVFADALSEAVVRLRNNPAGCQAHIEAQKAFTNYFYDWKVLAPVWDRMLRGLLT</sequence>
<evidence type="ECO:0000259" key="1">
    <source>
        <dbReference type="Pfam" id="PF00534"/>
    </source>
</evidence>